<feature type="site" description="Lowers pKa of active site Tyr" evidence="3">
    <location>
        <position position="87"/>
    </location>
</feature>
<organism evidence="5 6">
    <name type="scientific">Ectorhizobium quercum</name>
    <dbReference type="NCBI Taxonomy" id="2965071"/>
    <lineage>
        <taxon>Bacteria</taxon>
        <taxon>Pseudomonadati</taxon>
        <taxon>Pseudomonadota</taxon>
        <taxon>Alphaproteobacteria</taxon>
        <taxon>Hyphomicrobiales</taxon>
        <taxon>Rhizobiaceae</taxon>
        <taxon>Ectorhizobium</taxon>
    </lineage>
</organism>
<name>A0AAE3N3V4_9HYPH</name>
<dbReference type="RefSeq" id="WP_306413249.1">
    <property type="nucleotide sequence ID" value="NZ_JANFPI010000011.1"/>
</dbReference>
<gene>
    <name evidence="5" type="ORF">NOF55_21815</name>
</gene>
<dbReference type="AlphaFoldDB" id="A0AAE3N3V4"/>
<dbReference type="Gene3D" id="3.20.20.100">
    <property type="entry name" value="NADP-dependent oxidoreductase domain"/>
    <property type="match status" value="1"/>
</dbReference>
<sequence length="286" mass="31222">MTDTTGFDPVPTVTLPDGRDVPALGLGTWGMGEDAAHAPAETASLRHGLDLGMTLIDTAEMYADGGAEIVTGRAMAGRRDEVFLVSKVYPWNASFKGTLAACERSLRRLDTDRIDLYLLHWRGEHPLGETVRAFEWLKKEGHIGAWGVSNFDTDDMKELLDVPDGGNCAANQVLYNLSRRGIEYDLLPFCQQNGIAVMAYSPIEQGRILRHPALASLAAEKNATPAQIALAFLLEREGVIAIPKSANQSRVEENRAATDIDLSDDDLAVLDHAFPPPTRKTPLEML</sequence>
<dbReference type="Proteomes" id="UP001208771">
    <property type="component" value="Unassembled WGS sequence"/>
</dbReference>
<dbReference type="PIRSF" id="PIRSF000097">
    <property type="entry name" value="AKR"/>
    <property type="match status" value="1"/>
</dbReference>
<accession>A0AAE3N3V4</accession>
<dbReference type="GO" id="GO:0016491">
    <property type="term" value="F:oxidoreductase activity"/>
    <property type="evidence" value="ECO:0007669"/>
    <property type="project" value="InterPro"/>
</dbReference>
<feature type="domain" description="NADP-dependent oxidoreductase" evidence="4">
    <location>
        <begin position="24"/>
        <end position="272"/>
    </location>
</feature>
<dbReference type="Pfam" id="PF00248">
    <property type="entry name" value="Aldo_ket_red"/>
    <property type="match status" value="1"/>
</dbReference>
<evidence type="ECO:0000313" key="5">
    <source>
        <dbReference type="EMBL" id="MCX8999746.1"/>
    </source>
</evidence>
<reference evidence="5" key="1">
    <citation type="submission" date="2022-07" db="EMBL/GenBank/DDBJ databases">
        <title>Ectorhizobium quercum gen.nov., sp. nov.</title>
        <authorList>
            <person name="Ma T."/>
            <person name="Li Y."/>
        </authorList>
    </citation>
    <scope>NUCLEOTIDE SEQUENCE</scope>
    <source>
        <strain evidence="5">BDR2-2</strain>
    </source>
</reference>
<evidence type="ECO:0000256" key="1">
    <source>
        <dbReference type="PIRSR" id="PIRSR000097-1"/>
    </source>
</evidence>
<keyword evidence="6" id="KW-1185">Reference proteome</keyword>
<comment type="caution">
    <text evidence="5">The sequence shown here is derived from an EMBL/GenBank/DDBJ whole genome shotgun (WGS) entry which is preliminary data.</text>
</comment>
<evidence type="ECO:0000313" key="6">
    <source>
        <dbReference type="Proteomes" id="UP001208771"/>
    </source>
</evidence>
<dbReference type="PANTHER" id="PTHR43638">
    <property type="entry name" value="OXIDOREDUCTASE, ALDO/KETO REDUCTASE FAMILY PROTEIN"/>
    <property type="match status" value="1"/>
</dbReference>
<dbReference type="InterPro" id="IPR023210">
    <property type="entry name" value="NADP_OxRdtase_dom"/>
</dbReference>
<dbReference type="EMBL" id="JANFPI010000011">
    <property type="protein sequence ID" value="MCX8999746.1"/>
    <property type="molecule type" value="Genomic_DNA"/>
</dbReference>
<feature type="active site" description="Proton donor" evidence="1">
    <location>
        <position position="62"/>
    </location>
</feature>
<evidence type="ECO:0000256" key="3">
    <source>
        <dbReference type="PIRSR" id="PIRSR000097-3"/>
    </source>
</evidence>
<dbReference type="CDD" id="cd19138">
    <property type="entry name" value="AKR_YeaE"/>
    <property type="match status" value="1"/>
</dbReference>
<dbReference type="PANTHER" id="PTHR43638:SF3">
    <property type="entry name" value="ALDEHYDE REDUCTASE"/>
    <property type="match status" value="1"/>
</dbReference>
<feature type="binding site" evidence="2">
    <location>
        <position position="120"/>
    </location>
    <ligand>
        <name>substrate</name>
    </ligand>
</feature>
<dbReference type="InterPro" id="IPR020471">
    <property type="entry name" value="AKR"/>
</dbReference>
<evidence type="ECO:0000256" key="2">
    <source>
        <dbReference type="PIRSR" id="PIRSR000097-2"/>
    </source>
</evidence>
<dbReference type="SUPFAM" id="SSF51430">
    <property type="entry name" value="NAD(P)-linked oxidoreductase"/>
    <property type="match status" value="1"/>
</dbReference>
<dbReference type="InterPro" id="IPR036812">
    <property type="entry name" value="NAD(P)_OxRdtase_dom_sf"/>
</dbReference>
<evidence type="ECO:0000259" key="4">
    <source>
        <dbReference type="Pfam" id="PF00248"/>
    </source>
</evidence>
<protein>
    <submittedName>
        <fullName evidence="5">Aldo/keto reductase</fullName>
    </submittedName>
</protein>
<proteinExistence type="predicted"/>
<dbReference type="PRINTS" id="PR00069">
    <property type="entry name" value="ALDKETRDTASE"/>
</dbReference>